<comment type="catalytic activity">
    <reaction evidence="5 7">
        <text>AMP + ATP = 2 ADP</text>
        <dbReference type="Rhea" id="RHEA:12973"/>
        <dbReference type="ChEBI" id="CHEBI:30616"/>
        <dbReference type="ChEBI" id="CHEBI:456215"/>
        <dbReference type="ChEBI" id="CHEBI:456216"/>
        <dbReference type="EC" id="2.7.4.3"/>
    </reaction>
</comment>
<comment type="subunit">
    <text evidence="5 7">Monomer.</text>
</comment>
<feature type="region of interest" description="NMP" evidence="5">
    <location>
        <begin position="31"/>
        <end position="60"/>
    </location>
</feature>
<dbReference type="HAMAP" id="MF_00235">
    <property type="entry name" value="Adenylate_kinase_Adk"/>
    <property type="match status" value="1"/>
</dbReference>
<dbReference type="RefSeq" id="WP_263036476.1">
    <property type="nucleotide sequence ID" value="NZ_JAOTPL010000001.1"/>
</dbReference>
<organism evidence="8 9">
    <name type="scientific">Haoranjiania flava</name>
    <dbReference type="NCBI Taxonomy" id="1856322"/>
    <lineage>
        <taxon>Bacteria</taxon>
        <taxon>Pseudomonadati</taxon>
        <taxon>Bacteroidota</taxon>
        <taxon>Chitinophagia</taxon>
        <taxon>Chitinophagales</taxon>
        <taxon>Chitinophagaceae</taxon>
        <taxon>Haoranjiania</taxon>
    </lineage>
</organism>
<keyword evidence="2 5" id="KW-0545">Nucleotide biosynthesis</keyword>
<feature type="binding site" evidence="5">
    <location>
        <begin position="86"/>
        <end position="89"/>
    </location>
    <ligand>
        <name>AMP</name>
        <dbReference type="ChEBI" id="CHEBI:456215"/>
    </ligand>
</feature>
<evidence type="ECO:0000256" key="4">
    <source>
        <dbReference type="ARBA" id="ARBA00022777"/>
    </source>
</evidence>
<evidence type="ECO:0000313" key="9">
    <source>
        <dbReference type="Proteomes" id="UP001209317"/>
    </source>
</evidence>
<dbReference type="NCBIfam" id="NF011100">
    <property type="entry name" value="PRK14527.1"/>
    <property type="match status" value="1"/>
</dbReference>
<evidence type="ECO:0000256" key="2">
    <source>
        <dbReference type="ARBA" id="ARBA00022727"/>
    </source>
</evidence>
<dbReference type="GO" id="GO:0004017">
    <property type="term" value="F:AMP kinase activity"/>
    <property type="evidence" value="ECO:0007669"/>
    <property type="project" value="UniProtKB-UniRule"/>
</dbReference>
<dbReference type="NCBIfam" id="NF011104">
    <property type="entry name" value="PRK14531.1"/>
    <property type="match status" value="1"/>
</dbReference>
<keyword evidence="5 7" id="KW-0067">ATP-binding</keyword>
<dbReference type="EC" id="2.7.4.3" evidence="5 7"/>
<dbReference type="NCBIfam" id="NF011105">
    <property type="entry name" value="PRK14532.1"/>
    <property type="match status" value="1"/>
</dbReference>
<feature type="binding site" evidence="5">
    <location>
        <begin position="11"/>
        <end position="16"/>
    </location>
    <ligand>
        <name>ATP</name>
        <dbReference type="ChEBI" id="CHEBI:30616"/>
    </ligand>
</feature>
<feature type="binding site" evidence="5">
    <location>
        <position position="128"/>
    </location>
    <ligand>
        <name>ATP</name>
        <dbReference type="ChEBI" id="CHEBI:30616"/>
    </ligand>
</feature>
<dbReference type="CDD" id="cd01428">
    <property type="entry name" value="ADK"/>
    <property type="match status" value="1"/>
</dbReference>
<comment type="subcellular location">
    <subcellularLocation>
        <location evidence="5 7">Cytoplasm</location>
    </subcellularLocation>
</comment>
<evidence type="ECO:0000313" key="8">
    <source>
        <dbReference type="EMBL" id="MCU7692988.1"/>
    </source>
</evidence>
<keyword evidence="3 5" id="KW-0547">Nucleotide-binding</keyword>
<evidence type="ECO:0000256" key="3">
    <source>
        <dbReference type="ARBA" id="ARBA00022741"/>
    </source>
</evidence>
<feature type="binding site" evidence="5">
    <location>
        <begin position="58"/>
        <end position="60"/>
    </location>
    <ligand>
        <name>AMP</name>
        <dbReference type="ChEBI" id="CHEBI:456215"/>
    </ligand>
</feature>
<comment type="function">
    <text evidence="5">Catalyzes the reversible transfer of the terminal phosphate group between ATP and AMP. Plays an important role in cellular energy homeostasis and in adenine nucleotide metabolism.</text>
</comment>
<dbReference type="PRINTS" id="PR00094">
    <property type="entry name" value="ADENYLTKNASE"/>
</dbReference>
<evidence type="ECO:0000256" key="7">
    <source>
        <dbReference type="RuleBase" id="RU003331"/>
    </source>
</evidence>
<feature type="binding site" evidence="5">
    <location>
        <position position="146"/>
    </location>
    <ligand>
        <name>AMP</name>
        <dbReference type="ChEBI" id="CHEBI:456215"/>
    </ligand>
</feature>
<dbReference type="GO" id="GO:0005737">
    <property type="term" value="C:cytoplasm"/>
    <property type="evidence" value="ECO:0007669"/>
    <property type="project" value="UniProtKB-SubCell"/>
</dbReference>
<protein>
    <recommendedName>
        <fullName evidence="5 7">Adenylate kinase</fullName>
        <shortName evidence="5">AK</shortName>
        <ecNumber evidence="5 7">2.7.4.3</ecNumber>
    </recommendedName>
    <alternativeName>
        <fullName evidence="5">ATP-AMP transphosphorylase</fullName>
    </alternativeName>
    <alternativeName>
        <fullName evidence="5">ATP:AMP phosphotransferase</fullName>
    </alternativeName>
    <alternativeName>
        <fullName evidence="5">Adenylate monophosphate kinase</fullName>
    </alternativeName>
</protein>
<dbReference type="PANTHER" id="PTHR23359">
    <property type="entry name" value="NUCLEOTIDE KINASE"/>
    <property type="match status" value="1"/>
</dbReference>
<evidence type="ECO:0000256" key="5">
    <source>
        <dbReference type="HAMAP-Rule" id="MF_00235"/>
    </source>
</evidence>
<keyword evidence="1 5" id="KW-0808">Transferase</keyword>
<comment type="domain">
    <text evidence="5">Consists of three domains, a large central CORE domain and two small peripheral domains, NMPbind and LID, which undergo movements during catalysis. The LID domain closes over the site of phosphoryl transfer upon ATP binding. Assembling and dissambling the active center during each catalytic cycle provides an effective means to prevent ATP hydrolysis.</text>
</comment>
<dbReference type="Pfam" id="PF00406">
    <property type="entry name" value="ADK"/>
    <property type="match status" value="1"/>
</dbReference>
<feature type="binding site" evidence="5">
    <location>
        <position position="93"/>
    </location>
    <ligand>
        <name>AMP</name>
        <dbReference type="ChEBI" id="CHEBI:456215"/>
    </ligand>
</feature>
<dbReference type="AlphaFoldDB" id="A0AAE3IJL2"/>
<dbReference type="EMBL" id="JAOTPL010000001">
    <property type="protein sequence ID" value="MCU7692988.1"/>
    <property type="molecule type" value="Genomic_DNA"/>
</dbReference>
<dbReference type="GO" id="GO:0005524">
    <property type="term" value="F:ATP binding"/>
    <property type="evidence" value="ECO:0007669"/>
    <property type="project" value="UniProtKB-UniRule"/>
</dbReference>
<dbReference type="InterPro" id="IPR027417">
    <property type="entry name" value="P-loop_NTPase"/>
</dbReference>
<name>A0AAE3IJL2_9BACT</name>
<reference evidence="8" key="1">
    <citation type="submission" date="2022-10" db="EMBL/GenBank/DDBJ databases">
        <authorList>
            <person name="Kim H.S."/>
            <person name="Kim J.-S."/>
            <person name="Suh M.K."/>
            <person name="Eom M.K."/>
            <person name="Lee J.-S."/>
        </authorList>
    </citation>
    <scope>NUCLEOTIDE SEQUENCE</scope>
    <source>
        <strain evidence="8">LIP-5</strain>
    </source>
</reference>
<keyword evidence="5" id="KW-0963">Cytoplasm</keyword>
<gene>
    <name evidence="5" type="primary">adk</name>
    <name evidence="8" type="ORF">OD355_00500</name>
</gene>
<dbReference type="GO" id="GO:0044209">
    <property type="term" value="P:AMP salvage"/>
    <property type="evidence" value="ECO:0007669"/>
    <property type="project" value="UniProtKB-UniRule"/>
</dbReference>
<dbReference type="SUPFAM" id="SSF52540">
    <property type="entry name" value="P-loop containing nucleoside triphosphate hydrolases"/>
    <property type="match status" value="1"/>
</dbReference>
<keyword evidence="4 5" id="KW-0418">Kinase</keyword>
<evidence type="ECO:0000256" key="6">
    <source>
        <dbReference type="RuleBase" id="RU003330"/>
    </source>
</evidence>
<sequence>MFNIIIFGPPGCGKGTQSEKIIKKYGLKHLSTGEILRDEICAKTPLGREAQNFMDKGLFVPDEVVIGMISTALEKNRDAKGFLLDGFPRTVSQAEALDKLLKLNAMDIDVVILLDVEEEESVRRILKRGETSGRSDDTSEEIIRERIKIYKNKTAPVADYYRAQNKVKTVKGTGEIDDIFAAISQTVDILQGAKQAS</sequence>
<proteinExistence type="inferred from homology"/>
<accession>A0AAE3IJL2</accession>
<feature type="binding site" evidence="5">
    <location>
        <position position="37"/>
    </location>
    <ligand>
        <name>AMP</name>
        <dbReference type="ChEBI" id="CHEBI:456215"/>
    </ligand>
</feature>
<feature type="binding site" evidence="5">
    <location>
        <position position="174"/>
    </location>
    <ligand>
        <name>ATP</name>
        <dbReference type="ChEBI" id="CHEBI:30616"/>
    </ligand>
</feature>
<dbReference type="PROSITE" id="PS00113">
    <property type="entry name" value="ADENYLATE_KINASE"/>
    <property type="match status" value="1"/>
</dbReference>
<keyword evidence="9" id="KW-1185">Reference proteome</keyword>
<comment type="caution">
    <text evidence="8">The sequence shown here is derived from an EMBL/GenBank/DDBJ whole genome shotgun (WGS) entry which is preliminary data.</text>
</comment>
<dbReference type="Gene3D" id="3.40.50.300">
    <property type="entry name" value="P-loop containing nucleotide triphosphate hydrolases"/>
    <property type="match status" value="1"/>
</dbReference>
<comment type="caution">
    <text evidence="5">Lacks conserved residue(s) required for the propagation of feature annotation.</text>
</comment>
<dbReference type="Proteomes" id="UP001209317">
    <property type="component" value="Unassembled WGS sequence"/>
</dbReference>
<feature type="binding site" evidence="5">
    <location>
        <position position="134"/>
    </location>
    <ligand>
        <name>AMP</name>
        <dbReference type="ChEBI" id="CHEBI:456215"/>
    </ligand>
</feature>
<comment type="pathway">
    <text evidence="5">Purine metabolism; AMP biosynthesis via salvage pathway; AMP from ADP: step 1/1.</text>
</comment>
<evidence type="ECO:0000256" key="1">
    <source>
        <dbReference type="ARBA" id="ARBA00022679"/>
    </source>
</evidence>
<feature type="binding site" evidence="5">
    <location>
        <position position="32"/>
    </location>
    <ligand>
        <name>AMP</name>
        <dbReference type="ChEBI" id="CHEBI:456215"/>
    </ligand>
</feature>
<dbReference type="InterPro" id="IPR033690">
    <property type="entry name" value="Adenylat_kinase_CS"/>
</dbReference>
<dbReference type="InterPro" id="IPR000850">
    <property type="entry name" value="Adenylat/UMP-CMP_kin"/>
</dbReference>
<comment type="similarity">
    <text evidence="5 6">Belongs to the adenylate kinase family.</text>
</comment>
<dbReference type="NCBIfam" id="NF001381">
    <property type="entry name" value="PRK00279.1-3"/>
    <property type="match status" value="1"/>
</dbReference>